<sequence length="172" mass="18575">MKREPIEDVAAFMKQHGLVLVTAESCTAGLIAARLADIPGAGALLDCAYVVYSCEAKEQCLGVKRETIERFNLTSEEVAREMAAGALKKSAANLAIANTGVAEAVDDETPAGTQCFAWAFRTGKNDDADDAARVIFSETRRFSGGRNEVRDAGAHYALMRVPHYFARLRESS</sequence>
<protein>
    <submittedName>
        <fullName evidence="2">Nicotinamide-nucleotide amidohydrolase family protein</fullName>
    </submittedName>
</protein>
<proteinExistence type="predicted"/>
<name>A0ABX1PLX8_9RHOO</name>
<dbReference type="InterPro" id="IPR008136">
    <property type="entry name" value="CinA_C"/>
</dbReference>
<evidence type="ECO:0000259" key="1">
    <source>
        <dbReference type="Pfam" id="PF02464"/>
    </source>
</evidence>
<feature type="domain" description="CinA C-terminal" evidence="1">
    <location>
        <begin position="7"/>
        <end position="161"/>
    </location>
</feature>
<gene>
    <name evidence="2" type="ORF">GO606_11345</name>
</gene>
<dbReference type="SUPFAM" id="SSF142433">
    <property type="entry name" value="CinA-like"/>
    <property type="match status" value="1"/>
</dbReference>
<dbReference type="RefSeq" id="WP_169118673.1">
    <property type="nucleotide sequence ID" value="NZ_WTVG02000040.1"/>
</dbReference>
<dbReference type="EMBL" id="WTVG01000029">
    <property type="protein sequence ID" value="NMG25309.1"/>
    <property type="molecule type" value="Genomic_DNA"/>
</dbReference>
<accession>A0ABX1PLX8</accession>
<evidence type="ECO:0000313" key="2">
    <source>
        <dbReference type="EMBL" id="NMG25309.1"/>
    </source>
</evidence>
<reference evidence="2" key="1">
    <citation type="submission" date="2019-12" db="EMBL/GenBank/DDBJ databases">
        <title>Comparative genomics gives insights into the taxonomy of the Azoarcus-Aromatoleum group and reveals separate origins of nif in the plant-associated Azoarcus and non-plant-associated Aromatoleum sub-groups.</title>
        <authorList>
            <person name="Lafos M."/>
            <person name="Maluk M."/>
            <person name="Batista M."/>
            <person name="Junghare M."/>
            <person name="Carmona M."/>
            <person name="Faoro H."/>
            <person name="Cruz L.M."/>
            <person name="Battistoni F."/>
            <person name="De Souza E."/>
            <person name="Pedrosa F."/>
            <person name="Chen W.-M."/>
            <person name="Poole P.S."/>
            <person name="Dixon R.A."/>
            <person name="James E.K."/>
        </authorList>
    </citation>
    <scope>NUCLEOTIDE SEQUENCE</scope>
    <source>
        <strain evidence="2">LuFRes1</strain>
    </source>
</reference>
<dbReference type="Gene3D" id="3.90.950.20">
    <property type="entry name" value="CinA-like"/>
    <property type="match status" value="1"/>
</dbReference>
<comment type="caution">
    <text evidence="2">The sequence shown here is derived from an EMBL/GenBank/DDBJ whole genome shotgun (WGS) entry which is preliminary data.</text>
</comment>
<keyword evidence="3" id="KW-1185">Reference proteome</keyword>
<dbReference type="Pfam" id="PF02464">
    <property type="entry name" value="CinA"/>
    <property type="match status" value="1"/>
</dbReference>
<dbReference type="Proteomes" id="UP000615989">
    <property type="component" value="Unassembled WGS sequence"/>
</dbReference>
<dbReference type="InterPro" id="IPR036653">
    <property type="entry name" value="CinA-like_C"/>
</dbReference>
<evidence type="ECO:0000313" key="3">
    <source>
        <dbReference type="Proteomes" id="UP000615989"/>
    </source>
</evidence>
<organism evidence="2 3">
    <name type="scientific">Aromatoleum anaerobium</name>
    <dbReference type="NCBI Taxonomy" id="182180"/>
    <lineage>
        <taxon>Bacteria</taxon>
        <taxon>Pseudomonadati</taxon>
        <taxon>Pseudomonadota</taxon>
        <taxon>Betaproteobacteria</taxon>
        <taxon>Rhodocyclales</taxon>
        <taxon>Rhodocyclaceae</taxon>
        <taxon>Aromatoleum</taxon>
    </lineage>
</organism>
<dbReference type="NCBIfam" id="TIGR00199">
    <property type="entry name" value="PncC_domain"/>
    <property type="match status" value="1"/>
</dbReference>